<dbReference type="SUPFAM" id="SSF55729">
    <property type="entry name" value="Acyl-CoA N-acyltransferases (Nat)"/>
    <property type="match status" value="1"/>
</dbReference>
<reference evidence="2 3" key="1">
    <citation type="submission" date="2013-01" db="EMBL/GenBank/DDBJ databases">
        <title>The Genome Sequence of Clostridium clostridioforme 90A8.</title>
        <authorList>
            <consortium name="The Broad Institute Genome Sequencing Platform"/>
            <person name="Earl A."/>
            <person name="Ward D."/>
            <person name="Feldgarden M."/>
            <person name="Gevers D."/>
            <person name="Courvalin P."/>
            <person name="Lambert T."/>
            <person name="Walker B."/>
            <person name="Young S.K."/>
            <person name="Zeng Q."/>
            <person name="Gargeya S."/>
            <person name="Fitzgerald M."/>
            <person name="Haas B."/>
            <person name="Abouelleil A."/>
            <person name="Alvarado L."/>
            <person name="Arachchi H.M."/>
            <person name="Berlin A.M."/>
            <person name="Chapman S.B."/>
            <person name="Dewar J."/>
            <person name="Goldberg J."/>
            <person name="Griggs A."/>
            <person name="Gujja S."/>
            <person name="Hansen M."/>
            <person name="Howarth C."/>
            <person name="Imamovic A."/>
            <person name="Larimer J."/>
            <person name="McCowan C."/>
            <person name="Murphy C."/>
            <person name="Neiman D."/>
            <person name="Pearson M."/>
            <person name="Priest M."/>
            <person name="Roberts A."/>
            <person name="Saif S."/>
            <person name="Shea T."/>
            <person name="Sisk P."/>
            <person name="Sykes S."/>
            <person name="Wortman J."/>
            <person name="Nusbaum C."/>
            <person name="Birren B."/>
        </authorList>
    </citation>
    <scope>NUCLEOTIDE SEQUENCE [LARGE SCALE GENOMIC DNA]</scope>
    <source>
        <strain evidence="2 3">90A8</strain>
    </source>
</reference>
<dbReference type="Gene3D" id="3.40.630.30">
    <property type="match status" value="1"/>
</dbReference>
<dbReference type="Pfam" id="PF13527">
    <property type="entry name" value="Acetyltransf_9"/>
    <property type="match status" value="1"/>
</dbReference>
<evidence type="ECO:0000313" key="3">
    <source>
        <dbReference type="Proteomes" id="UP000013085"/>
    </source>
</evidence>
<dbReference type="HOGENOM" id="CLU_050659_2_0_9"/>
<dbReference type="Proteomes" id="UP000013085">
    <property type="component" value="Unassembled WGS sequence"/>
</dbReference>
<dbReference type="InterPro" id="IPR051554">
    <property type="entry name" value="Acetyltransferase_Eis"/>
</dbReference>
<protein>
    <recommendedName>
        <fullName evidence="1">N-acetyltransferase domain-containing protein</fullName>
    </recommendedName>
</protein>
<dbReference type="SUPFAM" id="SSF55718">
    <property type="entry name" value="SCP-like"/>
    <property type="match status" value="1"/>
</dbReference>
<dbReference type="EMBL" id="AGYR01000029">
    <property type="protein sequence ID" value="ENZ13658.1"/>
    <property type="molecule type" value="Genomic_DNA"/>
</dbReference>
<dbReference type="PANTHER" id="PTHR37817:SF1">
    <property type="entry name" value="N-ACETYLTRANSFERASE EIS"/>
    <property type="match status" value="1"/>
</dbReference>
<feature type="domain" description="N-acetyltransferase" evidence="1">
    <location>
        <begin position="1"/>
        <end position="146"/>
    </location>
</feature>
<gene>
    <name evidence="2" type="ORF">HMPREF1090_02553</name>
</gene>
<dbReference type="GO" id="GO:0030649">
    <property type="term" value="P:aminoglycoside antibiotic catabolic process"/>
    <property type="evidence" value="ECO:0007669"/>
    <property type="project" value="TreeGrafter"/>
</dbReference>
<dbReference type="InterPro" id="IPR000182">
    <property type="entry name" value="GNAT_dom"/>
</dbReference>
<comment type="caution">
    <text evidence="2">The sequence shown here is derived from an EMBL/GenBank/DDBJ whole genome shotgun (WGS) entry which is preliminary data.</text>
</comment>
<evidence type="ECO:0000313" key="2">
    <source>
        <dbReference type="EMBL" id="ENZ13658.1"/>
    </source>
</evidence>
<proteinExistence type="predicted"/>
<dbReference type="Gene3D" id="3.30.1050.10">
    <property type="entry name" value="SCP2 sterol-binding domain"/>
    <property type="match status" value="1"/>
</dbReference>
<dbReference type="GO" id="GO:0034069">
    <property type="term" value="F:aminoglycoside N-acetyltransferase activity"/>
    <property type="evidence" value="ECO:0007669"/>
    <property type="project" value="TreeGrafter"/>
</dbReference>
<organism evidence="2 3">
    <name type="scientific">[Clostridium] clostridioforme 90A8</name>
    <dbReference type="NCBI Taxonomy" id="999408"/>
    <lineage>
        <taxon>Bacteria</taxon>
        <taxon>Bacillati</taxon>
        <taxon>Bacillota</taxon>
        <taxon>Clostridia</taxon>
        <taxon>Lachnospirales</taxon>
        <taxon>Lachnospiraceae</taxon>
        <taxon>Enterocloster</taxon>
    </lineage>
</organism>
<dbReference type="InterPro" id="IPR016181">
    <property type="entry name" value="Acyl_CoA_acyltransferase"/>
</dbReference>
<dbReference type="PATRIC" id="fig|999408.3.peg.2758"/>
<accession>A0A0E2HA62</accession>
<sequence>MIRYLEKSEFGACRPLWQEAFPEDSREFADYYFDKKLCQSAVLVKEDDTGRIVTMAHMNPYRVNVGKKMWKLDYIVGVATAADSRHRGHMRDVLMRMLGDMHQDRKPFCYLMPASPDIYRPFGFRYIFDQPRYRLGPEAKERLRRRELRLDGNLCSPLAGWINHWLSSRFQVYALRDRDYMEMLQSELDSEAGSVYGWYDGTGALQAFQSFWGREKREQRFLYAGRDEWLEPDSGQYPPRPAIMARITDVRSFMEAIVLDEGCPCPAMDVMVNIHDTLIPGNSGLWRWKIDGNGSSLTKRGLTLSEVHAGECAEEPDYPGTLVSTEVLDITIEQLASWLFGYSVLEELADGQQNVVPFWCAYVQALDGVYLDEVV</sequence>
<dbReference type="PANTHER" id="PTHR37817">
    <property type="entry name" value="N-ACETYLTRANSFERASE EIS"/>
    <property type="match status" value="1"/>
</dbReference>
<dbReference type="RefSeq" id="WP_002585693.1">
    <property type="nucleotide sequence ID" value="NZ_KB851021.1"/>
</dbReference>
<dbReference type="InterPro" id="IPR036527">
    <property type="entry name" value="SCP2_sterol-bd_dom_sf"/>
</dbReference>
<dbReference type="AlphaFoldDB" id="A0A0E2HA62"/>
<name>A0A0E2HA62_9FIRM</name>
<evidence type="ECO:0000259" key="1">
    <source>
        <dbReference type="PROSITE" id="PS51186"/>
    </source>
</evidence>
<dbReference type="PROSITE" id="PS51186">
    <property type="entry name" value="GNAT"/>
    <property type="match status" value="1"/>
</dbReference>